<dbReference type="SUPFAM" id="SSF49998">
    <property type="entry name" value="Amine oxidase catalytic domain"/>
    <property type="match status" value="1"/>
</dbReference>
<dbReference type="Pfam" id="PF01179">
    <property type="entry name" value="Cu_amine_oxid"/>
    <property type="match status" value="1"/>
</dbReference>
<dbReference type="Gene3D" id="3.10.450.40">
    <property type="match status" value="2"/>
</dbReference>
<dbReference type="InterPro" id="IPR015798">
    <property type="entry name" value="Cu_amine_oxidase_C"/>
</dbReference>
<feature type="domain" description="DUF1965" evidence="12">
    <location>
        <begin position="286"/>
        <end position="335"/>
    </location>
</feature>
<evidence type="ECO:0000256" key="8">
    <source>
        <dbReference type="PIRSR" id="PIRSR600269-51"/>
    </source>
</evidence>
<dbReference type="GO" id="GO:0008131">
    <property type="term" value="F:primary methylamine oxidase activity"/>
    <property type="evidence" value="ECO:0007669"/>
    <property type="project" value="InterPro"/>
</dbReference>
<keyword evidence="4 7" id="KW-0801">TPQ</keyword>
<dbReference type="EC" id="1.4.3.-" evidence="9"/>
<keyword evidence="5 9" id="KW-0560">Oxidoreductase</keyword>
<evidence type="ECO:0000256" key="1">
    <source>
        <dbReference type="ARBA" id="ARBA00001935"/>
    </source>
</evidence>
<sequence>MSVLPTKEDPSPSFKPKATSKTRLAIFGALTSAAAFLLLAPASRRSLVDNTLNFSGAGRHSTPGFCADTSPIPTTAPRDNVWKNFDVQEAVAIRQWLWEYKDLNGHGFNLTSELAATDLDNSISLIENFAPPKAEVLEYFDNDGTSPGRFAKIVLMLGAASPPSIGQYLLGPLPTPISTLSLSAAALELTPLRHIYTNPDVPYTGRIYAQNGSYLQEFISQMLAPLRNATLDLLGGVVHGPVQAAAVGLEEPALVFGGTTPFSYDGSFRRTWIQLKGNAPGSFLKALDMYFYVDMTSMKASEWYLIRMVYNRQMFATTAEFLEAYSNGTLKRSSPPDTPTVDEESWATRARRGRKRDLDERAGPRQVSFNGPRYRVDKDSQWVSWMGWSFYLSFARDMGMSLWDVRFRGERILYEVAPQEALAVYSGSNPHQGSTVFLDGGFGMGTATRGLILGYDCPYDSLLLPAITHTASGTILQQDAICVFERDSGKPLSRHTGYMTREMGAMKGYELLVRTISTVGNYDYLFDYTFQLDGTMEVRISASGYLQGAWWDDAENSYGTKIRDTYMGSIHDHVINYKFDFDIAGTRNSLMAISLENEVVQQPWFDDDWGEEHQQKIVRKMIRNESDALLDYPKNYEGVYAIVNEEELNRWGYPRGYAIHPGVSPIHMTNLDSKRTKHNANFAKHHLAVSRRKDSEPSSSSMWNINLPGAPPVNFYKFFDGESLEQEDLTAWVNLGMHHIPRAEDSPMTLTNLATSSVLLAPFNFNDWDPAMESMNAILINVPEPGDSWTADENGVEIEYCLPPRVGKFNYHGMNTFEKDGTPGQPLRVHEMRQQAESYHAIFAASEL</sequence>
<gene>
    <name evidence="13" type="ORF">B0H16DRAFT_717062</name>
</gene>
<dbReference type="PANTHER" id="PTHR10638:SF20">
    <property type="entry name" value="AMINE OXIDASE"/>
    <property type="match status" value="1"/>
</dbReference>
<keyword evidence="3 9" id="KW-0479">Metal-binding</keyword>
<dbReference type="InterPro" id="IPR015328">
    <property type="entry name" value="DUF1965"/>
</dbReference>
<dbReference type="InterPro" id="IPR036460">
    <property type="entry name" value="Cu_amine_oxidase_C_sf"/>
</dbReference>
<evidence type="ECO:0000256" key="4">
    <source>
        <dbReference type="ARBA" id="ARBA00022772"/>
    </source>
</evidence>
<dbReference type="Gene3D" id="2.70.98.20">
    <property type="entry name" value="Copper amine oxidase, catalytic domain"/>
    <property type="match status" value="1"/>
</dbReference>
<evidence type="ECO:0000313" key="13">
    <source>
        <dbReference type="EMBL" id="KAJ7755549.1"/>
    </source>
</evidence>
<comment type="caution">
    <text evidence="13">The sequence shown here is derived from an EMBL/GenBank/DDBJ whole genome shotgun (WGS) entry which is preliminary data.</text>
</comment>
<feature type="active site" description="Schiff-base intermediate with substrate; via topaquinone" evidence="7">
    <location>
        <position position="522"/>
    </location>
</feature>
<comment type="cofactor">
    <cofactor evidence="1">
        <name>Cu cation</name>
        <dbReference type="ChEBI" id="CHEBI:23378"/>
    </cofactor>
</comment>
<feature type="active site" description="Proton acceptor" evidence="7">
    <location>
        <position position="439"/>
    </location>
</feature>
<dbReference type="PRINTS" id="PR00766">
    <property type="entry name" value="CUDAOXIDASE"/>
</dbReference>
<dbReference type="InterPro" id="IPR016182">
    <property type="entry name" value="Cu_amine_oxidase_N-reg"/>
</dbReference>
<dbReference type="GO" id="GO:0005507">
    <property type="term" value="F:copper ion binding"/>
    <property type="evidence" value="ECO:0007669"/>
    <property type="project" value="InterPro"/>
</dbReference>
<dbReference type="PANTHER" id="PTHR10638">
    <property type="entry name" value="COPPER AMINE OXIDASE"/>
    <property type="match status" value="1"/>
</dbReference>
<comment type="similarity">
    <text evidence="2 9">Belongs to the copper/topaquinone oxidase family.</text>
</comment>
<comment type="cofactor">
    <cofactor evidence="9">
        <name>Cu cation</name>
        <dbReference type="ChEBI" id="CHEBI:23378"/>
    </cofactor>
    <text evidence="9">Contains 1 topaquinone per subunit.</text>
</comment>
<proteinExistence type="inferred from homology"/>
<evidence type="ECO:0000256" key="10">
    <source>
        <dbReference type="SAM" id="MobiDB-lite"/>
    </source>
</evidence>
<evidence type="ECO:0000313" key="14">
    <source>
        <dbReference type="Proteomes" id="UP001215598"/>
    </source>
</evidence>
<dbReference type="Proteomes" id="UP001215598">
    <property type="component" value="Unassembled WGS sequence"/>
</dbReference>
<evidence type="ECO:0000256" key="6">
    <source>
        <dbReference type="ARBA" id="ARBA00023008"/>
    </source>
</evidence>
<feature type="region of interest" description="Disordered" evidence="10">
    <location>
        <begin position="330"/>
        <end position="364"/>
    </location>
</feature>
<evidence type="ECO:0000256" key="9">
    <source>
        <dbReference type="RuleBase" id="RU000672"/>
    </source>
</evidence>
<evidence type="ECO:0000256" key="3">
    <source>
        <dbReference type="ARBA" id="ARBA00022723"/>
    </source>
</evidence>
<evidence type="ECO:0000256" key="7">
    <source>
        <dbReference type="PIRSR" id="PIRSR600269-50"/>
    </source>
</evidence>
<dbReference type="PROSITE" id="PS01164">
    <property type="entry name" value="COPPER_AMINE_OXID_1"/>
    <property type="match status" value="1"/>
</dbReference>
<evidence type="ECO:0000256" key="2">
    <source>
        <dbReference type="ARBA" id="ARBA00007983"/>
    </source>
</evidence>
<organism evidence="13 14">
    <name type="scientific">Mycena metata</name>
    <dbReference type="NCBI Taxonomy" id="1033252"/>
    <lineage>
        <taxon>Eukaryota</taxon>
        <taxon>Fungi</taxon>
        <taxon>Dikarya</taxon>
        <taxon>Basidiomycota</taxon>
        <taxon>Agaricomycotina</taxon>
        <taxon>Agaricomycetes</taxon>
        <taxon>Agaricomycetidae</taxon>
        <taxon>Agaricales</taxon>
        <taxon>Marasmiineae</taxon>
        <taxon>Mycenaceae</taxon>
        <taxon>Mycena</taxon>
    </lineage>
</organism>
<feature type="domain" description="Copper amine oxidase catalytic" evidence="11">
    <location>
        <begin position="365"/>
        <end position="772"/>
    </location>
</feature>
<dbReference type="Pfam" id="PF09248">
    <property type="entry name" value="DUF1965"/>
    <property type="match status" value="1"/>
</dbReference>
<dbReference type="GO" id="GO:0048038">
    <property type="term" value="F:quinone binding"/>
    <property type="evidence" value="ECO:0007669"/>
    <property type="project" value="InterPro"/>
</dbReference>
<name>A0AAD7J6I0_9AGAR</name>
<comment type="PTM">
    <text evidence="8 9">Topaquinone (TPQ) is generated by copper-dependent autoxidation of a specific tyrosyl residue.</text>
</comment>
<reference evidence="13" key="1">
    <citation type="submission" date="2023-03" db="EMBL/GenBank/DDBJ databases">
        <title>Massive genome expansion in bonnet fungi (Mycena s.s.) driven by repeated elements and novel gene families across ecological guilds.</title>
        <authorList>
            <consortium name="Lawrence Berkeley National Laboratory"/>
            <person name="Harder C.B."/>
            <person name="Miyauchi S."/>
            <person name="Viragh M."/>
            <person name="Kuo A."/>
            <person name="Thoen E."/>
            <person name="Andreopoulos B."/>
            <person name="Lu D."/>
            <person name="Skrede I."/>
            <person name="Drula E."/>
            <person name="Henrissat B."/>
            <person name="Morin E."/>
            <person name="Kohler A."/>
            <person name="Barry K."/>
            <person name="LaButti K."/>
            <person name="Morin E."/>
            <person name="Salamov A."/>
            <person name="Lipzen A."/>
            <person name="Mereny Z."/>
            <person name="Hegedus B."/>
            <person name="Baldrian P."/>
            <person name="Stursova M."/>
            <person name="Weitz H."/>
            <person name="Taylor A."/>
            <person name="Grigoriev I.V."/>
            <person name="Nagy L.G."/>
            <person name="Martin F."/>
            <person name="Kauserud H."/>
        </authorList>
    </citation>
    <scope>NUCLEOTIDE SEQUENCE</scope>
    <source>
        <strain evidence="13">CBHHK182m</strain>
    </source>
</reference>
<accession>A0AAD7J6I0</accession>
<keyword evidence="14" id="KW-1185">Reference proteome</keyword>
<dbReference type="InterPro" id="IPR000269">
    <property type="entry name" value="Cu_amine_oxidase"/>
</dbReference>
<dbReference type="SUPFAM" id="SSF54416">
    <property type="entry name" value="Amine oxidase N-terminal region"/>
    <property type="match status" value="2"/>
</dbReference>
<feature type="modified residue" description="2',4',5'-topaquinone" evidence="8">
    <location>
        <position position="522"/>
    </location>
</feature>
<dbReference type="GO" id="GO:0005886">
    <property type="term" value="C:plasma membrane"/>
    <property type="evidence" value="ECO:0007669"/>
    <property type="project" value="TreeGrafter"/>
</dbReference>
<keyword evidence="6 9" id="KW-0186">Copper</keyword>
<protein>
    <recommendedName>
        <fullName evidence="9">Amine oxidase</fullName>
        <ecNumber evidence="9">1.4.3.-</ecNumber>
    </recommendedName>
</protein>
<dbReference type="EMBL" id="JARKIB010000049">
    <property type="protein sequence ID" value="KAJ7755549.1"/>
    <property type="molecule type" value="Genomic_DNA"/>
</dbReference>
<dbReference type="InterPro" id="IPR049948">
    <property type="entry name" value="Cu_Am_ox_TPQ-bd"/>
</dbReference>
<evidence type="ECO:0000256" key="5">
    <source>
        <dbReference type="ARBA" id="ARBA00023002"/>
    </source>
</evidence>
<evidence type="ECO:0000259" key="11">
    <source>
        <dbReference type="Pfam" id="PF01179"/>
    </source>
</evidence>
<evidence type="ECO:0000259" key="12">
    <source>
        <dbReference type="Pfam" id="PF09248"/>
    </source>
</evidence>
<dbReference type="AlphaFoldDB" id="A0AAD7J6I0"/>
<dbReference type="GO" id="GO:0009308">
    <property type="term" value="P:amine metabolic process"/>
    <property type="evidence" value="ECO:0007669"/>
    <property type="project" value="UniProtKB-UniRule"/>
</dbReference>